<evidence type="ECO:0000256" key="1">
    <source>
        <dbReference type="ARBA" id="ARBA00010701"/>
    </source>
</evidence>
<sequence length="433" mass="48154">MQLALHLSLVVVFAGIASSTPALDSTLQNGLDFTSDILKKKIPDTVRNGLDLTDNFLKPKSTDKTSTKKVPEMIQANGYPVESHYITTSDGYILNVHRIPHGKNGRNTGKVAYLQHGILSSSTDWILAGPGKGLAYILADEGYDVWMGNVRGNAYSRNHTTLNPDNQSDFWQFSWHEIGTIDMPEIIDYVIARTRVDGVYYVGHSQGTTVFYVMASFKPEYNQKIKAQVSLAPIGFMNHMTSPLLRIIGMWEKSLGVLLDLIGKDEFLPKDGFMSMLSSAVCTEGIGSLLCGNALFAICGFSPKQMNVTLIPELVAHYPAGAATKQLLHYGQEMNSGRFCQYNMGVIGNTRKYGSMVPPDYNLDEITAPVYLIYSENDWLAAVKDVDRLARVLGNLKEKILVSDPKWNHLDFTFGIDAPRLVYRKVLDIFKNH</sequence>
<name>A0A8U0AWE9_9CUCU</name>
<evidence type="ECO:0000313" key="11">
    <source>
        <dbReference type="EMBL" id="UPN66601.1"/>
    </source>
</evidence>
<feature type="chain" id="PRO_5035780556" description="Lipase" evidence="9">
    <location>
        <begin position="20"/>
        <end position="433"/>
    </location>
</feature>
<evidence type="ECO:0000256" key="4">
    <source>
        <dbReference type="ARBA" id="ARBA00022963"/>
    </source>
</evidence>
<reference evidence="11" key="1">
    <citation type="submission" date="2020-12" db="EMBL/GenBank/DDBJ databases">
        <authorList>
            <person name="Guo S."/>
            <person name="Liu W."/>
            <person name="Wang X.P."/>
        </authorList>
    </citation>
    <scope>NUCLEOTIDE SEQUENCE</scope>
</reference>
<dbReference type="InterPro" id="IPR025483">
    <property type="entry name" value="Lipase_euk"/>
</dbReference>
<accession>A0A8U0AWE9</accession>
<evidence type="ECO:0000256" key="5">
    <source>
        <dbReference type="ARBA" id="ARBA00023098"/>
    </source>
</evidence>
<evidence type="ECO:0000256" key="6">
    <source>
        <dbReference type="ARBA" id="ARBA00023180"/>
    </source>
</evidence>
<comment type="similarity">
    <text evidence="1 7">Belongs to the AB hydrolase superfamily. Lipase family.</text>
</comment>
<evidence type="ECO:0000256" key="7">
    <source>
        <dbReference type="PIRNR" id="PIRNR000862"/>
    </source>
</evidence>
<dbReference type="SUPFAM" id="SSF53474">
    <property type="entry name" value="alpha/beta-Hydrolases"/>
    <property type="match status" value="1"/>
</dbReference>
<feature type="active site" description="Charge relay system" evidence="8">
    <location>
        <position position="378"/>
    </location>
</feature>
<dbReference type="PIRSF" id="PIRSF000862">
    <property type="entry name" value="Steryl_ester_lip"/>
    <property type="match status" value="1"/>
</dbReference>
<feature type="signal peptide" evidence="9">
    <location>
        <begin position="1"/>
        <end position="19"/>
    </location>
</feature>
<evidence type="ECO:0000259" key="10">
    <source>
        <dbReference type="Pfam" id="PF04083"/>
    </source>
</evidence>
<dbReference type="InterPro" id="IPR029058">
    <property type="entry name" value="AB_hydrolase_fold"/>
</dbReference>
<keyword evidence="3 7" id="KW-0378">Hydrolase</keyword>
<keyword evidence="2 9" id="KW-0732">Signal</keyword>
<dbReference type="GO" id="GO:0016042">
    <property type="term" value="P:lipid catabolic process"/>
    <property type="evidence" value="ECO:0007669"/>
    <property type="project" value="UniProtKB-KW"/>
</dbReference>
<organism evidence="11">
    <name type="scientific">Colaphellus bowringi</name>
    <dbReference type="NCBI Taxonomy" id="561076"/>
    <lineage>
        <taxon>Eukaryota</taxon>
        <taxon>Metazoa</taxon>
        <taxon>Ecdysozoa</taxon>
        <taxon>Arthropoda</taxon>
        <taxon>Hexapoda</taxon>
        <taxon>Insecta</taxon>
        <taxon>Pterygota</taxon>
        <taxon>Neoptera</taxon>
        <taxon>Endopterygota</taxon>
        <taxon>Coleoptera</taxon>
        <taxon>Polyphaga</taxon>
        <taxon>Cucujiformia</taxon>
        <taxon>Chrysomeloidea</taxon>
        <taxon>Chrysomelidae</taxon>
        <taxon>Chrysomelinae</taxon>
        <taxon>Chrysomelini</taxon>
        <taxon>Colaphellus</taxon>
    </lineage>
</organism>
<dbReference type="FunFam" id="3.40.50.1820:FF:000021">
    <property type="entry name" value="Lipase"/>
    <property type="match status" value="1"/>
</dbReference>
<evidence type="ECO:0000256" key="2">
    <source>
        <dbReference type="ARBA" id="ARBA00022729"/>
    </source>
</evidence>
<feature type="active site" description="Charge relay system" evidence="8">
    <location>
        <position position="409"/>
    </location>
</feature>
<dbReference type="Gene3D" id="3.40.50.1820">
    <property type="entry name" value="alpha/beta hydrolase"/>
    <property type="match status" value="1"/>
</dbReference>
<evidence type="ECO:0000256" key="8">
    <source>
        <dbReference type="PIRSR" id="PIRSR000862-1"/>
    </source>
</evidence>
<evidence type="ECO:0000256" key="9">
    <source>
        <dbReference type="SAM" id="SignalP"/>
    </source>
</evidence>
<feature type="active site" description="Nucleophile" evidence="8">
    <location>
        <position position="205"/>
    </location>
</feature>
<dbReference type="Pfam" id="PF04083">
    <property type="entry name" value="Abhydro_lipase"/>
    <property type="match status" value="1"/>
</dbReference>
<gene>
    <name evidence="11" type="primary">TGL1</name>
</gene>
<dbReference type="PANTHER" id="PTHR11005">
    <property type="entry name" value="LYSOSOMAL ACID LIPASE-RELATED"/>
    <property type="match status" value="1"/>
</dbReference>
<dbReference type="GO" id="GO:0016788">
    <property type="term" value="F:hydrolase activity, acting on ester bonds"/>
    <property type="evidence" value="ECO:0007669"/>
    <property type="project" value="InterPro"/>
</dbReference>
<dbReference type="AlphaFoldDB" id="A0A8U0AWE9"/>
<keyword evidence="6" id="KW-0325">Glycoprotein</keyword>
<dbReference type="InterPro" id="IPR006693">
    <property type="entry name" value="AB_hydrolase_lipase"/>
</dbReference>
<evidence type="ECO:0000256" key="3">
    <source>
        <dbReference type="ARBA" id="ARBA00022801"/>
    </source>
</evidence>
<feature type="domain" description="Partial AB-hydrolase lipase" evidence="10">
    <location>
        <begin position="70"/>
        <end position="127"/>
    </location>
</feature>
<keyword evidence="4 7" id="KW-0442">Lipid degradation</keyword>
<dbReference type="EMBL" id="MW355769">
    <property type="protein sequence ID" value="UPN66601.1"/>
    <property type="molecule type" value="mRNA"/>
</dbReference>
<protein>
    <recommendedName>
        <fullName evidence="7">Lipase</fullName>
    </recommendedName>
</protein>
<keyword evidence="5" id="KW-0443">Lipid metabolism</keyword>
<proteinExistence type="evidence at transcript level"/>